<dbReference type="AlphaFoldDB" id="A0A2X0VK05"/>
<dbReference type="HAMAP" id="MF_01080">
    <property type="entry name" value="TruB_bact"/>
    <property type="match status" value="1"/>
</dbReference>
<keyword evidence="9" id="KW-1185">Reference proteome</keyword>
<dbReference type="Pfam" id="PF16198">
    <property type="entry name" value="TruB_C_2"/>
    <property type="match status" value="1"/>
</dbReference>
<dbReference type="InterPro" id="IPR020103">
    <property type="entry name" value="PsdUridine_synth_cat_dom_sf"/>
</dbReference>
<feature type="domain" description="Pseudouridine synthase II N-terminal" evidence="6">
    <location>
        <begin position="32"/>
        <end position="179"/>
    </location>
</feature>
<dbReference type="GO" id="GO:0160148">
    <property type="term" value="F:tRNA pseudouridine(55) synthase activity"/>
    <property type="evidence" value="ECO:0007669"/>
    <property type="project" value="UniProtKB-EC"/>
</dbReference>
<protein>
    <recommendedName>
        <fullName evidence="5">tRNA pseudouridine synthase B</fullName>
        <ecNumber evidence="5">5.4.99.25</ecNumber>
    </recommendedName>
    <alternativeName>
        <fullName evidence="5">tRNA pseudouridine(55) synthase</fullName>
        <shortName evidence="5">Psi55 synthase</shortName>
    </alternativeName>
    <alternativeName>
        <fullName evidence="5">tRNA pseudouridylate synthase</fullName>
    </alternativeName>
    <alternativeName>
        <fullName evidence="5">tRNA-uridine isomerase</fullName>
    </alternativeName>
</protein>
<gene>
    <name evidence="5 8" type="primary">truB</name>
    <name evidence="8" type="ORF">NCTC13093_01184</name>
</gene>
<reference evidence="8 9" key="1">
    <citation type="submission" date="2018-06" db="EMBL/GenBank/DDBJ databases">
        <authorList>
            <consortium name="Pathogen Informatics"/>
            <person name="Doyle S."/>
        </authorList>
    </citation>
    <scope>NUCLEOTIDE SEQUENCE [LARGE SCALE GENOMIC DNA]</scope>
    <source>
        <strain evidence="8 9">NCTC13093</strain>
    </source>
</reference>
<dbReference type="PANTHER" id="PTHR13767">
    <property type="entry name" value="TRNA-PSEUDOURIDINE SYNTHASE"/>
    <property type="match status" value="1"/>
</dbReference>
<dbReference type="GO" id="GO:0031119">
    <property type="term" value="P:tRNA pseudouridine synthesis"/>
    <property type="evidence" value="ECO:0007669"/>
    <property type="project" value="UniProtKB-UniRule"/>
</dbReference>
<dbReference type="InterPro" id="IPR032819">
    <property type="entry name" value="TruB_C"/>
</dbReference>
<evidence type="ECO:0000313" key="9">
    <source>
        <dbReference type="Proteomes" id="UP000250086"/>
    </source>
</evidence>
<dbReference type="GO" id="GO:1990481">
    <property type="term" value="P:mRNA pseudouridine synthesis"/>
    <property type="evidence" value="ECO:0007669"/>
    <property type="project" value="TreeGrafter"/>
</dbReference>
<dbReference type="EC" id="5.4.99.25" evidence="5"/>
<evidence type="ECO:0000256" key="4">
    <source>
        <dbReference type="ARBA" id="ARBA00023235"/>
    </source>
</evidence>
<sequence>MRVKKNRRDISGILLLDKKEDMSSSQALVITRAIMAAQKAGHTGSLDPAACGLLPICFGEAAKFSCFFLDGNKKYIATGTLGITTTSGDREGDVIIKRDVGNAMDRLYEVIEQFEGTITQVPPIYSAIKVNGKALYKYARAGVEVEIPKRQVTIFDIKVLDIKDDTFTVEVTCSKGTYIRTLIQDIGEALGCGAYVSYLRRSGVEGLPEGPLYSIDDLQAIKDSRSDIDDFSKLDELLLPLELCVASLPVVNLPYAMAEPLTHGVRQGRDFDGCDFDKSLIAKEEENVQIRCNGRFLGVGYFKKGMLIPRRMMSNLDF</sequence>
<organism evidence="8 9">
    <name type="scientific">Anaerobiospirillum thomasii</name>
    <dbReference type="NCBI Taxonomy" id="179995"/>
    <lineage>
        <taxon>Bacteria</taxon>
        <taxon>Pseudomonadati</taxon>
        <taxon>Pseudomonadota</taxon>
        <taxon>Gammaproteobacteria</taxon>
        <taxon>Aeromonadales</taxon>
        <taxon>Succinivibrionaceae</taxon>
        <taxon>Anaerobiospirillum</taxon>
    </lineage>
</organism>
<comment type="function">
    <text evidence="5">Responsible for synthesis of pseudouridine from uracil-55 in the psi GC loop of transfer RNAs.</text>
</comment>
<feature type="active site" description="Nucleophile" evidence="5">
    <location>
        <position position="47"/>
    </location>
</feature>
<keyword evidence="4 5" id="KW-0413">Isomerase</keyword>
<comment type="catalytic activity">
    <reaction evidence="1 5">
        <text>uridine(55) in tRNA = pseudouridine(55) in tRNA</text>
        <dbReference type="Rhea" id="RHEA:42532"/>
        <dbReference type="Rhea" id="RHEA-COMP:10101"/>
        <dbReference type="Rhea" id="RHEA-COMP:10102"/>
        <dbReference type="ChEBI" id="CHEBI:65314"/>
        <dbReference type="ChEBI" id="CHEBI:65315"/>
        <dbReference type="EC" id="5.4.99.25"/>
    </reaction>
</comment>
<dbReference type="GO" id="GO:0003723">
    <property type="term" value="F:RNA binding"/>
    <property type="evidence" value="ECO:0007669"/>
    <property type="project" value="InterPro"/>
</dbReference>
<dbReference type="NCBIfam" id="TIGR00431">
    <property type="entry name" value="TruB"/>
    <property type="match status" value="1"/>
</dbReference>
<evidence type="ECO:0000256" key="3">
    <source>
        <dbReference type="ARBA" id="ARBA00022694"/>
    </source>
</evidence>
<evidence type="ECO:0000259" key="7">
    <source>
        <dbReference type="Pfam" id="PF16198"/>
    </source>
</evidence>
<keyword evidence="3 5" id="KW-0819">tRNA processing</keyword>
<dbReference type="Gene3D" id="3.30.2350.10">
    <property type="entry name" value="Pseudouridine synthase"/>
    <property type="match status" value="1"/>
</dbReference>
<feature type="domain" description="tRNA pseudouridylate synthase B C-terminal" evidence="7">
    <location>
        <begin position="180"/>
        <end position="245"/>
    </location>
</feature>
<evidence type="ECO:0000256" key="5">
    <source>
        <dbReference type="HAMAP-Rule" id="MF_01080"/>
    </source>
</evidence>
<evidence type="ECO:0000256" key="2">
    <source>
        <dbReference type="ARBA" id="ARBA00005642"/>
    </source>
</evidence>
<dbReference type="EMBL" id="UAPV01000001">
    <property type="protein sequence ID" value="SPT69798.1"/>
    <property type="molecule type" value="Genomic_DNA"/>
</dbReference>
<dbReference type="Pfam" id="PF01509">
    <property type="entry name" value="TruB_N"/>
    <property type="match status" value="1"/>
</dbReference>
<evidence type="ECO:0000256" key="1">
    <source>
        <dbReference type="ARBA" id="ARBA00000385"/>
    </source>
</evidence>
<dbReference type="PANTHER" id="PTHR13767:SF2">
    <property type="entry name" value="PSEUDOURIDYLATE SYNTHASE TRUB1"/>
    <property type="match status" value="1"/>
</dbReference>
<dbReference type="InterPro" id="IPR014780">
    <property type="entry name" value="tRNA_psdUridine_synth_TruB"/>
</dbReference>
<proteinExistence type="inferred from homology"/>
<dbReference type="CDD" id="cd02573">
    <property type="entry name" value="PseudoU_synth_EcTruB"/>
    <property type="match status" value="1"/>
</dbReference>
<evidence type="ECO:0000259" key="6">
    <source>
        <dbReference type="Pfam" id="PF01509"/>
    </source>
</evidence>
<comment type="similarity">
    <text evidence="2 5">Belongs to the pseudouridine synthase TruB family. Type 1 subfamily.</text>
</comment>
<dbReference type="RefSeq" id="WP_113743937.1">
    <property type="nucleotide sequence ID" value="NZ_UAPV01000001.1"/>
</dbReference>
<evidence type="ECO:0000313" key="8">
    <source>
        <dbReference type="EMBL" id="SPT69798.1"/>
    </source>
</evidence>
<accession>A0A2X0VK05</accession>
<dbReference type="SUPFAM" id="SSF55120">
    <property type="entry name" value="Pseudouridine synthase"/>
    <property type="match status" value="1"/>
</dbReference>
<dbReference type="Proteomes" id="UP000250086">
    <property type="component" value="Unassembled WGS sequence"/>
</dbReference>
<name>A0A2X0VK05_9GAMM</name>
<dbReference type="InterPro" id="IPR002501">
    <property type="entry name" value="PsdUridine_synth_N"/>
</dbReference>